<proteinExistence type="predicted"/>
<organism evidence="1 2">
    <name type="scientific">Lipomyces kononenkoae</name>
    <name type="common">Yeast</name>
    <dbReference type="NCBI Taxonomy" id="34357"/>
    <lineage>
        <taxon>Eukaryota</taxon>
        <taxon>Fungi</taxon>
        <taxon>Dikarya</taxon>
        <taxon>Ascomycota</taxon>
        <taxon>Saccharomycotina</taxon>
        <taxon>Lipomycetes</taxon>
        <taxon>Lipomycetales</taxon>
        <taxon>Lipomycetaceae</taxon>
        <taxon>Lipomyces</taxon>
    </lineage>
</organism>
<comment type="caution">
    <text evidence="1">The sequence shown here is derived from an EMBL/GenBank/DDBJ whole genome shotgun (WGS) entry which is preliminary data.</text>
</comment>
<gene>
    <name evidence="1" type="ORF">V1525DRAFT_386966</name>
</gene>
<name>A0ACC3T5D2_LIPKO</name>
<protein>
    <submittedName>
        <fullName evidence="1">Uncharacterized protein</fullName>
    </submittedName>
</protein>
<sequence>MPSSTGLPLLRSAGDIGQLNAALARDFAAGHGLADVRTAAAIKDRLQLELGFAVEE</sequence>
<dbReference type="EMBL" id="MU971350">
    <property type="protein sequence ID" value="KAK9238974.1"/>
    <property type="molecule type" value="Genomic_DNA"/>
</dbReference>
<evidence type="ECO:0000313" key="2">
    <source>
        <dbReference type="Proteomes" id="UP001433508"/>
    </source>
</evidence>
<accession>A0ACC3T5D2</accession>
<evidence type="ECO:0000313" key="1">
    <source>
        <dbReference type="EMBL" id="KAK9238974.1"/>
    </source>
</evidence>
<keyword evidence="2" id="KW-1185">Reference proteome</keyword>
<dbReference type="Proteomes" id="UP001433508">
    <property type="component" value="Unassembled WGS sequence"/>
</dbReference>
<reference evidence="2" key="1">
    <citation type="journal article" date="2024" name="Front. Bioeng. Biotechnol.">
        <title>Genome-scale model development and genomic sequencing of the oleaginous clade Lipomyces.</title>
        <authorList>
            <person name="Czajka J.J."/>
            <person name="Han Y."/>
            <person name="Kim J."/>
            <person name="Mondo S.J."/>
            <person name="Hofstad B.A."/>
            <person name="Robles A."/>
            <person name="Haridas S."/>
            <person name="Riley R."/>
            <person name="LaButti K."/>
            <person name="Pangilinan J."/>
            <person name="Andreopoulos W."/>
            <person name="Lipzen A."/>
            <person name="Yan J."/>
            <person name="Wang M."/>
            <person name="Ng V."/>
            <person name="Grigoriev I.V."/>
            <person name="Spatafora J.W."/>
            <person name="Magnuson J.K."/>
            <person name="Baker S.E."/>
            <person name="Pomraning K.R."/>
        </authorList>
    </citation>
    <scope>NUCLEOTIDE SEQUENCE [LARGE SCALE GENOMIC DNA]</scope>
    <source>
        <strain evidence="2">CBS 7786</strain>
    </source>
</reference>